<evidence type="ECO:0000259" key="7">
    <source>
        <dbReference type="Pfam" id="PF00675"/>
    </source>
</evidence>
<keyword evidence="5" id="KW-0482">Metalloprotease</keyword>
<dbReference type="PANTHER" id="PTHR43690">
    <property type="entry name" value="NARDILYSIN"/>
    <property type="match status" value="1"/>
</dbReference>
<evidence type="ECO:0000259" key="8">
    <source>
        <dbReference type="Pfam" id="PF05193"/>
    </source>
</evidence>
<sequence>MIGFQFVAGRGVLGRDVRWKTCDREYGRARFFERKDQAVRSFGFEPVKCSLTAGRTAYADVKLPENPNLRRGTLPNGFEYNILPNDSPSGRFEAHLEVFAGSTVEDEDQQGIAHVVEHVAYMGSEKREKLLSGTGASTNAHTDFHHTVFFAACPTYIPRTGRSSMVMALDALLDVMEAKIEPARVEKERAAILSEMLMVNTIEYRVECQLLASLHAENVIPNRFPIGLEEQIKAWTADDVKKFHRTHYRPNNAVLYVAGDFDSVDKVEEEIVKKFSNLKNFAIEKDVAKGTLKETRSRHFPAVVHNWSNLITPLDAPTDVRLFRHELLSSFSLHVYAKNPLQEVKTMSNFRRSVLRKLGYSALQIRLNMAGRSEELAGDCPFSTVEFLDQDSPREACEVRSLDLTAKPSLWRVAVRVAVREMRRFARYGLSAREFERLRVTLLNMSQQSIMQHDMATTPDRIEDLMEAVAAGHTYLTPDAYYELLEEQVLDISLEEINEHIRDMCSHSLWFEPNSNAPSPNAIVACAPTSIPDLTTEELMKALKEAGSEPIEPPRDVDVPQSLMSRTRIIMLMQDKNASWVSSKVNSARTFMLGKLLNGVTVNMLKSPKKSGRACMRVTCPGGRSVEVNALQSEQSGIPHGAVPLGSATVQEGGAIGGWSREQIELYCIDNLVEVYAQVEEGAIHFDFIFPSERFPSVLQILRGLMTDFKWEADALARGRESLEQRCREVESSLEERSKAELLKLMTGGDLRFATPSAEALQSLTLMEAKNAMIAHLTTAGTELSIVGDFEMNEVADLIRTYIGSVPARTSSILDSLPRALTIEENGKDIEVEIPDTDARSVVYVAGKMPSGWGYNSDGTHAFLEKNSFGKRSPRDVLLTDTKARRNHPLFAYVGYGLLREVLTRRMFSELREEANLSYEANFKIIGFDNVNGGYYLATATAAPKNAKKALGVVKRTLSALRDGKSSITWANLENARRSVTGRFEGGMEGDGYIVQMMSGMQHQSNPLKSEQLFEDLLAVTDSVTVEDLKLLLSTLALGDDQMYSCIGISAGDHDPSADGSPPRSPPRGGSTVLRH</sequence>
<keyword evidence="3" id="KW-0378">Hydrolase</keyword>
<keyword evidence="10" id="KW-1185">Reference proteome</keyword>
<name>A0AAV8V2N3_9RHOD</name>
<accession>A0AAV8V2N3</accession>
<dbReference type="InterPro" id="IPR011249">
    <property type="entry name" value="Metalloenz_LuxS/M16"/>
</dbReference>
<dbReference type="GO" id="GO:0006508">
    <property type="term" value="P:proteolysis"/>
    <property type="evidence" value="ECO:0007669"/>
    <property type="project" value="UniProtKB-KW"/>
</dbReference>
<proteinExistence type="inferred from homology"/>
<dbReference type="AlphaFoldDB" id="A0AAV8V2N3"/>
<feature type="region of interest" description="Disordered" evidence="6">
    <location>
        <begin position="1049"/>
        <end position="1076"/>
    </location>
</feature>
<evidence type="ECO:0000256" key="5">
    <source>
        <dbReference type="ARBA" id="ARBA00023049"/>
    </source>
</evidence>
<dbReference type="InterPro" id="IPR007863">
    <property type="entry name" value="Peptidase_M16_C"/>
</dbReference>
<comment type="caution">
    <text evidence="9">The sequence shown here is derived from an EMBL/GenBank/DDBJ whole genome shotgun (WGS) entry which is preliminary data.</text>
</comment>
<feature type="domain" description="Peptidase M16 C-terminal" evidence="8">
    <location>
        <begin position="235"/>
        <end position="281"/>
    </location>
</feature>
<keyword evidence="2" id="KW-0645">Protease</keyword>
<evidence type="ECO:0000256" key="6">
    <source>
        <dbReference type="SAM" id="MobiDB-lite"/>
    </source>
</evidence>
<organism evidence="9 10">
    <name type="scientific">Rhodosorus marinus</name>
    <dbReference type="NCBI Taxonomy" id="101924"/>
    <lineage>
        <taxon>Eukaryota</taxon>
        <taxon>Rhodophyta</taxon>
        <taxon>Stylonematophyceae</taxon>
        <taxon>Stylonematales</taxon>
        <taxon>Stylonemataceae</taxon>
        <taxon>Rhodosorus</taxon>
    </lineage>
</organism>
<evidence type="ECO:0000256" key="4">
    <source>
        <dbReference type="ARBA" id="ARBA00022833"/>
    </source>
</evidence>
<protein>
    <submittedName>
        <fullName evidence="9">Uncharacterized protein</fullName>
    </submittedName>
</protein>
<dbReference type="GO" id="GO:0046872">
    <property type="term" value="F:metal ion binding"/>
    <property type="evidence" value="ECO:0007669"/>
    <property type="project" value="InterPro"/>
</dbReference>
<dbReference type="PANTHER" id="PTHR43690:SF33">
    <property type="entry name" value="STROMAL PROCESSING PEPTIDASE, CHLOROPLASTIC"/>
    <property type="match status" value="1"/>
</dbReference>
<evidence type="ECO:0000313" key="10">
    <source>
        <dbReference type="Proteomes" id="UP001157974"/>
    </source>
</evidence>
<evidence type="ECO:0000256" key="2">
    <source>
        <dbReference type="ARBA" id="ARBA00022670"/>
    </source>
</evidence>
<gene>
    <name evidence="9" type="ORF">NDN08_003499</name>
</gene>
<dbReference type="InterPro" id="IPR011765">
    <property type="entry name" value="Pept_M16_N"/>
</dbReference>
<comment type="similarity">
    <text evidence="1">Belongs to the peptidase M16 family.</text>
</comment>
<reference evidence="9 10" key="1">
    <citation type="journal article" date="2023" name="Nat. Commun.">
        <title>Origin of minicircular mitochondrial genomes in red algae.</title>
        <authorList>
            <person name="Lee Y."/>
            <person name="Cho C.H."/>
            <person name="Lee Y.M."/>
            <person name="Park S.I."/>
            <person name="Yang J.H."/>
            <person name="West J.A."/>
            <person name="Bhattacharya D."/>
            <person name="Yoon H.S."/>
        </authorList>
    </citation>
    <scope>NUCLEOTIDE SEQUENCE [LARGE SCALE GENOMIC DNA]</scope>
    <source>
        <strain evidence="9 10">CCMP1338</strain>
        <tissue evidence="9">Whole cell</tissue>
    </source>
</reference>
<dbReference type="InterPro" id="IPR050626">
    <property type="entry name" value="Peptidase_M16"/>
</dbReference>
<evidence type="ECO:0000256" key="1">
    <source>
        <dbReference type="ARBA" id="ARBA00007261"/>
    </source>
</evidence>
<feature type="domain" description="Peptidase M16 N-terminal" evidence="7">
    <location>
        <begin position="84"/>
        <end position="203"/>
    </location>
</feature>
<evidence type="ECO:0000256" key="3">
    <source>
        <dbReference type="ARBA" id="ARBA00022801"/>
    </source>
</evidence>
<dbReference type="Pfam" id="PF00675">
    <property type="entry name" value="Peptidase_M16"/>
    <property type="match status" value="1"/>
</dbReference>
<feature type="compositionally biased region" description="Low complexity" evidence="6">
    <location>
        <begin position="1067"/>
        <end position="1076"/>
    </location>
</feature>
<keyword evidence="4" id="KW-0862">Zinc</keyword>
<evidence type="ECO:0000313" key="9">
    <source>
        <dbReference type="EMBL" id="KAJ8907016.1"/>
    </source>
</evidence>
<dbReference type="Gene3D" id="3.30.830.10">
    <property type="entry name" value="Metalloenzyme, LuxS/M16 peptidase-like"/>
    <property type="match status" value="4"/>
</dbReference>
<dbReference type="Proteomes" id="UP001157974">
    <property type="component" value="Unassembled WGS sequence"/>
</dbReference>
<dbReference type="Pfam" id="PF05193">
    <property type="entry name" value="Peptidase_M16_C"/>
    <property type="match status" value="2"/>
</dbReference>
<dbReference type="GO" id="GO:0008237">
    <property type="term" value="F:metallopeptidase activity"/>
    <property type="evidence" value="ECO:0007669"/>
    <property type="project" value="UniProtKB-KW"/>
</dbReference>
<dbReference type="SUPFAM" id="SSF63411">
    <property type="entry name" value="LuxS/MPP-like metallohydrolase"/>
    <property type="match status" value="3"/>
</dbReference>
<feature type="domain" description="Peptidase M16 C-terminal" evidence="8">
    <location>
        <begin position="765"/>
        <end position="978"/>
    </location>
</feature>
<dbReference type="EMBL" id="JAMWBK010000003">
    <property type="protein sequence ID" value="KAJ8907016.1"/>
    <property type="molecule type" value="Genomic_DNA"/>
</dbReference>